<evidence type="ECO:0000256" key="1">
    <source>
        <dbReference type="ARBA" id="ARBA00001282"/>
    </source>
</evidence>
<dbReference type="InterPro" id="IPR034683">
    <property type="entry name" value="IspD/TarI"/>
</dbReference>
<dbReference type="Proteomes" id="UP000009102">
    <property type="component" value="Chromosome"/>
</dbReference>
<dbReference type="Pfam" id="PF01128">
    <property type="entry name" value="IspD"/>
    <property type="match status" value="1"/>
</dbReference>
<dbReference type="FunFam" id="3.90.550.10:FF:000003">
    <property type="entry name" value="2-C-methyl-D-erythritol 4-phosphate cytidylyltransferase"/>
    <property type="match status" value="1"/>
</dbReference>
<protein>
    <recommendedName>
        <fullName evidence="7">2-C-methyl-D-erythritol 4-phosphate cytidylyltransferase</fullName>
        <ecNumber evidence="7">2.7.7.60</ecNumber>
    </recommendedName>
    <alternativeName>
        <fullName evidence="7">4-diphosphocytidyl-2C-methyl-D-erythritol synthase</fullName>
    </alternativeName>
    <alternativeName>
        <fullName evidence="7">MEP cytidylyltransferase</fullName>
        <shortName evidence="7">MCT</shortName>
    </alternativeName>
</protein>
<dbReference type="CDD" id="cd02516">
    <property type="entry name" value="CDP-ME_synthetase"/>
    <property type="match status" value="1"/>
</dbReference>
<sequence length="263" mass="28380">MIPPHLSPNDSIIDDWWLVLPAAGMGRRMGADQPKQHLKVDQRTLVEVTLSRFIGLPGLKGAVLALAPNDELTPKLLASFSAFPLHFTAGGATRSDSVLAALNYLSGQLAVDWQHWVLVHDAARPCVRPADVHKLLEAVRGSNAGGLLAVPVRDTLKQADERNRVSMTVPRDGVFHALTPQAFRLGALADAMDRAHQDGVTLTDESSAMEHVGMKPLLVKGHADNLKITHPDDLPLARLILQAQSAIQAATQSAWIGDKLTPE</sequence>
<accession>D0KYJ5</accession>
<evidence type="ECO:0000256" key="3">
    <source>
        <dbReference type="ARBA" id="ARBA00009789"/>
    </source>
</evidence>
<evidence type="ECO:0000313" key="8">
    <source>
        <dbReference type="EMBL" id="ACX95518.1"/>
    </source>
</evidence>
<dbReference type="PROSITE" id="PS01295">
    <property type="entry name" value="ISPD"/>
    <property type="match status" value="1"/>
</dbReference>
<organism evidence="8 9">
    <name type="scientific">Halothiobacillus neapolitanus (strain ATCC 23641 / DSM 15147 / CIP 104769 / NCIMB 8539 / c2)</name>
    <name type="common">Thiobacillus neapolitanus</name>
    <dbReference type="NCBI Taxonomy" id="555778"/>
    <lineage>
        <taxon>Bacteria</taxon>
        <taxon>Pseudomonadati</taxon>
        <taxon>Pseudomonadota</taxon>
        <taxon>Gammaproteobacteria</taxon>
        <taxon>Chromatiales</taxon>
        <taxon>Halothiobacillaceae</taxon>
        <taxon>Halothiobacillus</taxon>
    </lineage>
</organism>
<dbReference type="HAMAP" id="MF_00108">
    <property type="entry name" value="IspD"/>
    <property type="match status" value="1"/>
</dbReference>
<feature type="site" description="Transition state stabilizer" evidence="7">
    <location>
        <position position="28"/>
    </location>
</feature>
<feature type="site" description="Positions MEP for the nucleophilic attack" evidence="7">
    <location>
        <position position="171"/>
    </location>
</feature>
<dbReference type="InterPro" id="IPR050088">
    <property type="entry name" value="IspD/TarI_cytidylyltransf_bact"/>
</dbReference>
<dbReference type="EC" id="2.7.7.60" evidence="7"/>
<evidence type="ECO:0000313" key="9">
    <source>
        <dbReference type="Proteomes" id="UP000009102"/>
    </source>
</evidence>
<dbReference type="InterPro" id="IPR001228">
    <property type="entry name" value="IspD"/>
</dbReference>
<evidence type="ECO:0000256" key="6">
    <source>
        <dbReference type="ARBA" id="ARBA00023229"/>
    </source>
</evidence>
<dbReference type="AlphaFoldDB" id="D0KYJ5"/>
<comment type="function">
    <text evidence="7">Catalyzes the formation of 4-diphosphocytidyl-2-C-methyl-D-erythritol from CTP and 2-C-methyl-D-erythritol 4-phosphate (MEP).</text>
</comment>
<feature type="site" description="Transition state stabilizer" evidence="7">
    <location>
        <position position="35"/>
    </location>
</feature>
<feature type="site" description="Positions MEP for the nucleophilic attack" evidence="7">
    <location>
        <position position="227"/>
    </location>
</feature>
<gene>
    <name evidence="7" type="primary">ispD</name>
    <name evidence="8" type="ordered locus">Hneap_0666</name>
</gene>
<comment type="catalytic activity">
    <reaction evidence="1 7">
        <text>2-C-methyl-D-erythritol 4-phosphate + CTP + H(+) = 4-CDP-2-C-methyl-D-erythritol + diphosphate</text>
        <dbReference type="Rhea" id="RHEA:13429"/>
        <dbReference type="ChEBI" id="CHEBI:15378"/>
        <dbReference type="ChEBI" id="CHEBI:33019"/>
        <dbReference type="ChEBI" id="CHEBI:37563"/>
        <dbReference type="ChEBI" id="CHEBI:57823"/>
        <dbReference type="ChEBI" id="CHEBI:58262"/>
        <dbReference type="EC" id="2.7.7.60"/>
    </reaction>
</comment>
<dbReference type="PANTHER" id="PTHR32125:SF4">
    <property type="entry name" value="2-C-METHYL-D-ERYTHRITOL 4-PHOSPHATE CYTIDYLYLTRANSFERASE, CHLOROPLASTIC"/>
    <property type="match status" value="1"/>
</dbReference>
<reference evidence="8 9" key="1">
    <citation type="submission" date="2009-10" db="EMBL/GenBank/DDBJ databases">
        <title>Complete sequence of Halothiobacillus neapolitanus c2.</title>
        <authorList>
            <consortium name="US DOE Joint Genome Institute"/>
            <person name="Lucas S."/>
            <person name="Copeland A."/>
            <person name="Lapidus A."/>
            <person name="Glavina del Rio T."/>
            <person name="Tice H."/>
            <person name="Bruce D."/>
            <person name="Goodwin L."/>
            <person name="Pitluck S."/>
            <person name="Davenport K."/>
            <person name="Brettin T."/>
            <person name="Detter J.C."/>
            <person name="Han C."/>
            <person name="Tapia R."/>
            <person name="Larimer F."/>
            <person name="Land M."/>
            <person name="Hauser L."/>
            <person name="Kyrpides N."/>
            <person name="Mikhailova N."/>
            <person name="Kerfeld C."/>
            <person name="Cannon G."/>
            <person name="Heinhort S."/>
        </authorList>
    </citation>
    <scope>NUCLEOTIDE SEQUENCE [LARGE SCALE GENOMIC DNA]</scope>
    <source>
        <strain evidence="9">ATCC 23641 / c2</strain>
    </source>
</reference>
<dbReference type="eggNOG" id="COG1211">
    <property type="taxonomic scope" value="Bacteria"/>
</dbReference>
<comment type="similarity">
    <text evidence="3 7">Belongs to the IspD/TarI cytidylyltransferase family. IspD subfamily.</text>
</comment>
<evidence type="ECO:0000256" key="7">
    <source>
        <dbReference type="HAMAP-Rule" id="MF_00108"/>
    </source>
</evidence>
<dbReference type="Gene3D" id="3.90.550.10">
    <property type="entry name" value="Spore Coat Polysaccharide Biosynthesis Protein SpsA, Chain A"/>
    <property type="match status" value="1"/>
</dbReference>
<dbReference type="GO" id="GO:0019288">
    <property type="term" value="P:isopentenyl diphosphate biosynthetic process, methylerythritol 4-phosphate pathway"/>
    <property type="evidence" value="ECO:0007669"/>
    <property type="project" value="UniProtKB-UniRule"/>
</dbReference>
<evidence type="ECO:0000256" key="5">
    <source>
        <dbReference type="ARBA" id="ARBA00022695"/>
    </source>
</evidence>
<dbReference type="NCBIfam" id="TIGR00453">
    <property type="entry name" value="ispD"/>
    <property type="match status" value="1"/>
</dbReference>
<evidence type="ECO:0000256" key="4">
    <source>
        <dbReference type="ARBA" id="ARBA00022679"/>
    </source>
</evidence>
<comment type="pathway">
    <text evidence="2 7">Isoprenoid biosynthesis; isopentenyl diphosphate biosynthesis via DXP pathway; isopentenyl diphosphate from 1-deoxy-D-xylulose 5-phosphate: step 2/6.</text>
</comment>
<dbReference type="InterPro" id="IPR029044">
    <property type="entry name" value="Nucleotide-diphossugar_trans"/>
</dbReference>
<dbReference type="RefSeq" id="WP_012823554.1">
    <property type="nucleotide sequence ID" value="NC_013422.1"/>
</dbReference>
<dbReference type="PANTHER" id="PTHR32125">
    <property type="entry name" value="2-C-METHYL-D-ERYTHRITOL 4-PHOSPHATE CYTIDYLYLTRANSFERASE, CHLOROPLASTIC"/>
    <property type="match status" value="1"/>
</dbReference>
<dbReference type="UniPathway" id="UPA00056">
    <property type="reaction ID" value="UER00093"/>
</dbReference>
<dbReference type="GO" id="GO:0050518">
    <property type="term" value="F:2-C-methyl-D-erythritol 4-phosphate cytidylyltransferase activity"/>
    <property type="evidence" value="ECO:0007669"/>
    <property type="project" value="UniProtKB-UniRule"/>
</dbReference>
<dbReference type="KEGG" id="hna:Hneap_0666"/>
<name>D0KYJ5_HALNC</name>
<keyword evidence="5 7" id="KW-0548">Nucleotidyltransferase</keyword>
<keyword evidence="4 7" id="KW-0808">Transferase</keyword>
<dbReference type="HOGENOM" id="CLU_061281_3_1_6"/>
<proteinExistence type="inferred from homology"/>
<keyword evidence="9" id="KW-1185">Reference proteome</keyword>
<dbReference type="STRING" id="555778.Hneap_0666"/>
<dbReference type="SUPFAM" id="SSF53448">
    <property type="entry name" value="Nucleotide-diphospho-sugar transferases"/>
    <property type="match status" value="1"/>
</dbReference>
<dbReference type="InterPro" id="IPR018294">
    <property type="entry name" value="ISPD_synthase_CS"/>
</dbReference>
<keyword evidence="6 7" id="KW-0414">Isoprene biosynthesis</keyword>
<evidence type="ECO:0000256" key="2">
    <source>
        <dbReference type="ARBA" id="ARBA00004787"/>
    </source>
</evidence>
<dbReference type="EMBL" id="CP001801">
    <property type="protein sequence ID" value="ACX95518.1"/>
    <property type="molecule type" value="Genomic_DNA"/>
</dbReference>